<accession>A0A518BE07</accession>
<dbReference type="KEGG" id="pbap:Pla133_02780"/>
<feature type="transmembrane region" description="Helical" evidence="8">
    <location>
        <begin position="213"/>
        <end position="232"/>
    </location>
</feature>
<feature type="compositionally biased region" description="Polar residues" evidence="7">
    <location>
        <begin position="52"/>
        <end position="67"/>
    </location>
</feature>
<feature type="chain" id="PRO_5021970605" evidence="9">
    <location>
        <begin position="28"/>
        <end position="484"/>
    </location>
</feature>
<evidence type="ECO:0000313" key="12">
    <source>
        <dbReference type="Proteomes" id="UP000316921"/>
    </source>
</evidence>
<dbReference type="PROSITE" id="PS01246">
    <property type="entry name" value="UPF0003"/>
    <property type="match status" value="1"/>
</dbReference>
<keyword evidence="3" id="KW-1003">Cell membrane</keyword>
<keyword evidence="6 8" id="KW-0472">Membrane</keyword>
<dbReference type="InterPro" id="IPR049278">
    <property type="entry name" value="MS_channel_C"/>
</dbReference>
<dbReference type="Proteomes" id="UP000316921">
    <property type="component" value="Chromosome"/>
</dbReference>
<sequence length="484" mass="50933" precursor="true">MTFPHSRWLTALVVLALSLSAPTAALAQDDAPAAAGDSVNSADVDAGGPVETQPTDNPSAQIQSPENQRLVDEAGQSEVKEILSEEAKLSQRSRAVLAAIDGLEDVRAEVEAGIVVLSGTATNRGSADLAVSTLEKLDGVLLVVDGVRVERSLRARTADSWAEIIDSGRTAVSSLPLFGFALAIVIAAWLLARLVRDTTLLDRWLGERTLLQALVRQTIFVAILGAGLVGALRFLDAGAVIGTILGAAGVLGLALGFAFRNIVENYLAGVLLAIRQPFRARDVVSVGGQSGTVLRMTTSETTLMDADGNHLRLPNATVFNGTVVNYTRNPLRRFVVAVGLGTGVDVDEAQACGIATLDRMKGVVDDPKPSALVLALGDSTVNLEFYGWVDQRSASFAKVASEAHRLVKEALDTAGIEMPSPEYRVLLDRQGAGQPSEPASTPVGVPKSREVGPQPEAIDVSPESDIDDQVAHELASNDEDDLLS</sequence>
<gene>
    <name evidence="11" type="primary">mscS_1</name>
    <name evidence="11" type="ORF">Pla133_02780</name>
</gene>
<keyword evidence="9" id="KW-0732">Signal</keyword>
<evidence type="ECO:0000256" key="9">
    <source>
        <dbReference type="SAM" id="SignalP"/>
    </source>
</evidence>
<dbReference type="Pfam" id="PF04972">
    <property type="entry name" value="BON"/>
    <property type="match status" value="1"/>
</dbReference>
<feature type="signal peptide" evidence="9">
    <location>
        <begin position="1"/>
        <end position="27"/>
    </location>
</feature>
<feature type="transmembrane region" description="Helical" evidence="8">
    <location>
        <begin position="238"/>
        <end position="259"/>
    </location>
</feature>
<dbReference type="Pfam" id="PF00924">
    <property type="entry name" value="MS_channel_2nd"/>
    <property type="match status" value="1"/>
</dbReference>
<evidence type="ECO:0000259" key="10">
    <source>
        <dbReference type="PROSITE" id="PS50914"/>
    </source>
</evidence>
<dbReference type="AlphaFoldDB" id="A0A518BE07"/>
<keyword evidence="4 8" id="KW-0812">Transmembrane</keyword>
<evidence type="ECO:0000256" key="5">
    <source>
        <dbReference type="ARBA" id="ARBA00022989"/>
    </source>
</evidence>
<dbReference type="Gene3D" id="3.30.70.100">
    <property type="match status" value="1"/>
</dbReference>
<dbReference type="Gene3D" id="1.10.287.1260">
    <property type="match status" value="1"/>
</dbReference>
<comment type="subcellular location">
    <subcellularLocation>
        <location evidence="1">Cell membrane</location>
        <topology evidence="1">Multi-pass membrane protein</topology>
    </subcellularLocation>
</comment>
<dbReference type="InterPro" id="IPR006685">
    <property type="entry name" value="MscS_channel_2nd"/>
</dbReference>
<dbReference type="InterPro" id="IPR011066">
    <property type="entry name" value="MscS_channel_C_sf"/>
</dbReference>
<keyword evidence="5 8" id="KW-1133">Transmembrane helix</keyword>
<dbReference type="Pfam" id="PF21082">
    <property type="entry name" value="MS_channel_3rd"/>
    <property type="match status" value="1"/>
</dbReference>
<feature type="region of interest" description="Disordered" evidence="7">
    <location>
        <begin position="430"/>
        <end position="484"/>
    </location>
</feature>
<dbReference type="SUPFAM" id="SSF50182">
    <property type="entry name" value="Sm-like ribonucleoproteins"/>
    <property type="match status" value="1"/>
</dbReference>
<evidence type="ECO:0000256" key="1">
    <source>
        <dbReference type="ARBA" id="ARBA00004651"/>
    </source>
</evidence>
<dbReference type="RefSeq" id="WP_145061606.1">
    <property type="nucleotide sequence ID" value="NZ_CP036287.1"/>
</dbReference>
<evidence type="ECO:0000256" key="6">
    <source>
        <dbReference type="ARBA" id="ARBA00023136"/>
    </source>
</evidence>
<feature type="domain" description="BON" evidence="10">
    <location>
        <begin position="85"/>
        <end position="151"/>
    </location>
</feature>
<feature type="region of interest" description="Disordered" evidence="7">
    <location>
        <begin position="34"/>
        <end position="68"/>
    </location>
</feature>
<dbReference type="PANTHER" id="PTHR30221:SF1">
    <property type="entry name" value="SMALL-CONDUCTANCE MECHANOSENSITIVE CHANNEL"/>
    <property type="match status" value="1"/>
</dbReference>
<keyword evidence="12" id="KW-1185">Reference proteome</keyword>
<dbReference type="PROSITE" id="PS50914">
    <property type="entry name" value="BON"/>
    <property type="match status" value="1"/>
</dbReference>
<evidence type="ECO:0000256" key="2">
    <source>
        <dbReference type="ARBA" id="ARBA00008017"/>
    </source>
</evidence>
<protein>
    <submittedName>
        <fullName evidence="11">Small-conductance mechanosensitive channel</fullName>
    </submittedName>
</protein>
<reference evidence="11 12" key="1">
    <citation type="submission" date="2019-02" db="EMBL/GenBank/DDBJ databases">
        <title>Deep-cultivation of Planctomycetes and their phenomic and genomic characterization uncovers novel biology.</title>
        <authorList>
            <person name="Wiegand S."/>
            <person name="Jogler M."/>
            <person name="Boedeker C."/>
            <person name="Pinto D."/>
            <person name="Vollmers J."/>
            <person name="Rivas-Marin E."/>
            <person name="Kohn T."/>
            <person name="Peeters S.H."/>
            <person name="Heuer A."/>
            <person name="Rast P."/>
            <person name="Oberbeckmann S."/>
            <person name="Bunk B."/>
            <person name="Jeske O."/>
            <person name="Meyerdierks A."/>
            <person name="Storesund J.E."/>
            <person name="Kallscheuer N."/>
            <person name="Luecker S."/>
            <person name="Lage O.M."/>
            <person name="Pohl T."/>
            <person name="Merkel B.J."/>
            <person name="Hornburger P."/>
            <person name="Mueller R.-W."/>
            <person name="Bruemmer F."/>
            <person name="Labrenz M."/>
            <person name="Spormann A.M."/>
            <person name="Op den Camp H."/>
            <person name="Overmann J."/>
            <person name="Amann R."/>
            <person name="Jetten M.S.M."/>
            <person name="Mascher T."/>
            <person name="Medema M.H."/>
            <person name="Devos D.P."/>
            <person name="Kaster A.-K."/>
            <person name="Ovreas L."/>
            <person name="Rohde M."/>
            <person name="Galperin M.Y."/>
            <person name="Jogler C."/>
        </authorList>
    </citation>
    <scope>NUCLEOTIDE SEQUENCE [LARGE SCALE GENOMIC DNA]</scope>
    <source>
        <strain evidence="11 12">Pla133</strain>
    </source>
</reference>
<dbReference type="GO" id="GO:0005886">
    <property type="term" value="C:plasma membrane"/>
    <property type="evidence" value="ECO:0007669"/>
    <property type="project" value="UniProtKB-SubCell"/>
</dbReference>
<dbReference type="PANTHER" id="PTHR30221">
    <property type="entry name" value="SMALL-CONDUCTANCE MECHANOSENSITIVE CHANNEL"/>
    <property type="match status" value="1"/>
</dbReference>
<evidence type="ECO:0000256" key="3">
    <source>
        <dbReference type="ARBA" id="ARBA00022475"/>
    </source>
</evidence>
<name>A0A518BE07_9BACT</name>
<evidence type="ECO:0000256" key="8">
    <source>
        <dbReference type="SAM" id="Phobius"/>
    </source>
</evidence>
<dbReference type="Gene3D" id="2.30.30.60">
    <property type="match status" value="1"/>
</dbReference>
<evidence type="ECO:0000256" key="7">
    <source>
        <dbReference type="SAM" id="MobiDB-lite"/>
    </source>
</evidence>
<dbReference type="InterPro" id="IPR006686">
    <property type="entry name" value="MscS_channel_CS"/>
</dbReference>
<dbReference type="SUPFAM" id="SSF82689">
    <property type="entry name" value="Mechanosensitive channel protein MscS (YggB), C-terminal domain"/>
    <property type="match status" value="1"/>
</dbReference>
<dbReference type="InterPro" id="IPR023408">
    <property type="entry name" value="MscS_beta-dom_sf"/>
</dbReference>
<dbReference type="InterPro" id="IPR007055">
    <property type="entry name" value="BON_dom"/>
</dbReference>
<evidence type="ECO:0000256" key="4">
    <source>
        <dbReference type="ARBA" id="ARBA00022692"/>
    </source>
</evidence>
<organism evidence="11 12">
    <name type="scientific">Engelhardtia mirabilis</name>
    <dbReference type="NCBI Taxonomy" id="2528011"/>
    <lineage>
        <taxon>Bacteria</taxon>
        <taxon>Pseudomonadati</taxon>
        <taxon>Planctomycetota</taxon>
        <taxon>Planctomycetia</taxon>
        <taxon>Planctomycetia incertae sedis</taxon>
        <taxon>Engelhardtia</taxon>
    </lineage>
</organism>
<feature type="transmembrane region" description="Helical" evidence="8">
    <location>
        <begin position="175"/>
        <end position="192"/>
    </location>
</feature>
<evidence type="ECO:0000313" key="11">
    <source>
        <dbReference type="EMBL" id="QDU65214.1"/>
    </source>
</evidence>
<dbReference type="InterPro" id="IPR010920">
    <property type="entry name" value="LSM_dom_sf"/>
</dbReference>
<comment type="similarity">
    <text evidence="2">Belongs to the MscS (TC 1.A.23) family.</text>
</comment>
<dbReference type="GO" id="GO:0008381">
    <property type="term" value="F:mechanosensitive monoatomic ion channel activity"/>
    <property type="evidence" value="ECO:0007669"/>
    <property type="project" value="InterPro"/>
</dbReference>
<dbReference type="InterPro" id="IPR045275">
    <property type="entry name" value="MscS_archaea/bacteria_type"/>
</dbReference>
<dbReference type="EMBL" id="CP036287">
    <property type="protein sequence ID" value="QDU65214.1"/>
    <property type="molecule type" value="Genomic_DNA"/>
</dbReference>
<proteinExistence type="inferred from homology"/>